<dbReference type="SUPFAM" id="SSF47616">
    <property type="entry name" value="GST C-terminal domain-like"/>
    <property type="match status" value="1"/>
</dbReference>
<dbReference type="Pfam" id="PF13409">
    <property type="entry name" value="GST_N_2"/>
    <property type="match status" value="1"/>
</dbReference>
<dbReference type="AlphaFoldDB" id="A0AAX6MM46"/>
<comment type="caution">
    <text evidence="2">The sequence shown here is derived from an EMBL/GenBank/DDBJ whole genome shotgun (WGS) entry which is preliminary data.</text>
</comment>
<evidence type="ECO:0000313" key="3">
    <source>
        <dbReference type="Proteomes" id="UP001369815"/>
    </source>
</evidence>
<dbReference type="InterPro" id="IPR054416">
    <property type="entry name" value="GST_UstS-like_C"/>
</dbReference>
<dbReference type="InterPro" id="IPR036249">
    <property type="entry name" value="Thioredoxin-like_sf"/>
</dbReference>
<gene>
    <name evidence="2" type="ORF">Daesc_005782</name>
</gene>
<proteinExistence type="predicted"/>
<evidence type="ECO:0000313" key="2">
    <source>
        <dbReference type="EMBL" id="KAK6953477.1"/>
    </source>
</evidence>
<dbReference type="Pfam" id="PF22041">
    <property type="entry name" value="GST_C_7"/>
    <property type="match status" value="1"/>
</dbReference>
<dbReference type="EMBL" id="JBANMG010000005">
    <property type="protein sequence ID" value="KAK6953477.1"/>
    <property type="molecule type" value="Genomic_DNA"/>
</dbReference>
<keyword evidence="3" id="KW-1185">Reference proteome</keyword>
<dbReference type="SUPFAM" id="SSF52833">
    <property type="entry name" value="Thioredoxin-like"/>
    <property type="match status" value="1"/>
</dbReference>
<dbReference type="Gene3D" id="3.40.30.10">
    <property type="entry name" value="Glutaredoxin"/>
    <property type="match status" value="1"/>
</dbReference>
<sequence length="272" mass="30843">MTTPSSPSKTMDFYDIAMKPPAAVNPWKSRLALNFKGVPYKTTWVPLPDIGRVRRGLGVPACRKLADGSDFYTLPILVDPNTDSKIGDSFDIAVYLQKTYPDSGAGDLFPPQQLDYTYDQDLPPWAPPLTKPRAGEYAEYSKFNMHVDRAFSAHVGLMGSFLPLDSQESKDEMVRRAGVKSWEDFEIKGEAREKMKESFRIMLGDLAKLLSKDPSGPFILGKQISYADMIIGGWIYIMRGTLPEDEWQEIINWHEGIFRRLYEGLQQYAEVK</sequence>
<evidence type="ECO:0000259" key="1">
    <source>
        <dbReference type="PROSITE" id="PS50404"/>
    </source>
</evidence>
<dbReference type="PROSITE" id="PS50404">
    <property type="entry name" value="GST_NTER"/>
    <property type="match status" value="1"/>
</dbReference>
<protein>
    <recommendedName>
        <fullName evidence="1">GST N-terminal domain-containing protein</fullName>
    </recommendedName>
</protein>
<dbReference type="InterPro" id="IPR004045">
    <property type="entry name" value="Glutathione_S-Trfase_N"/>
</dbReference>
<organism evidence="2 3">
    <name type="scientific">Daldinia eschscholtzii</name>
    <dbReference type="NCBI Taxonomy" id="292717"/>
    <lineage>
        <taxon>Eukaryota</taxon>
        <taxon>Fungi</taxon>
        <taxon>Dikarya</taxon>
        <taxon>Ascomycota</taxon>
        <taxon>Pezizomycotina</taxon>
        <taxon>Sordariomycetes</taxon>
        <taxon>Xylariomycetidae</taxon>
        <taxon>Xylariales</taxon>
        <taxon>Hypoxylaceae</taxon>
        <taxon>Daldinia</taxon>
    </lineage>
</organism>
<name>A0AAX6MM46_9PEZI</name>
<dbReference type="Gene3D" id="1.20.1050.10">
    <property type="match status" value="1"/>
</dbReference>
<feature type="domain" description="GST N-terminal" evidence="1">
    <location>
        <begin position="13"/>
        <end position="104"/>
    </location>
</feature>
<accession>A0AAX6MM46</accession>
<dbReference type="Proteomes" id="UP001369815">
    <property type="component" value="Unassembled WGS sequence"/>
</dbReference>
<dbReference type="InterPro" id="IPR036282">
    <property type="entry name" value="Glutathione-S-Trfase_C_sf"/>
</dbReference>
<reference evidence="2 3" key="1">
    <citation type="journal article" date="2024" name="Front Chem Biol">
        <title>Unveiling the potential of Daldinia eschscholtzii MFLUCC 19-0629 through bioactivity and bioinformatics studies for enhanced sustainable agriculture production.</title>
        <authorList>
            <person name="Brooks S."/>
            <person name="Weaver J.A."/>
            <person name="Klomchit A."/>
            <person name="Alharthi S.A."/>
            <person name="Onlamun T."/>
            <person name="Nurani R."/>
            <person name="Vong T.K."/>
            <person name="Alberti F."/>
            <person name="Greco C."/>
        </authorList>
    </citation>
    <scope>NUCLEOTIDE SEQUENCE [LARGE SCALE GENOMIC DNA]</scope>
    <source>
        <strain evidence="2">MFLUCC 19-0629</strain>
    </source>
</reference>